<name>A0A5C3F2E2_9BASI</name>
<protein>
    <submittedName>
        <fullName evidence="2">Uncharacterized protein</fullName>
    </submittedName>
</protein>
<feature type="compositionally biased region" description="Low complexity" evidence="1">
    <location>
        <begin position="160"/>
        <end position="173"/>
    </location>
</feature>
<proteinExistence type="predicted"/>
<gene>
    <name evidence="2" type="ORF">PSFLO_03523</name>
</gene>
<feature type="compositionally biased region" description="Polar residues" evidence="1">
    <location>
        <begin position="209"/>
        <end position="219"/>
    </location>
</feature>
<evidence type="ECO:0000256" key="1">
    <source>
        <dbReference type="SAM" id="MobiDB-lite"/>
    </source>
</evidence>
<feature type="region of interest" description="Disordered" evidence="1">
    <location>
        <begin position="154"/>
        <end position="240"/>
    </location>
</feature>
<dbReference type="Proteomes" id="UP000323386">
    <property type="component" value="Unassembled WGS sequence"/>
</dbReference>
<dbReference type="AlphaFoldDB" id="A0A5C3F2E2"/>
<sequence>MGPKKSHVGTARIGRQSAKRVRQQGQARPSQAKSGVHTITTTTGGTAVASQAGERAGGLADAHAPAPTDVLTTLDSSSILVDMVSLQAPCHARTAGAGCGSASRAPGGKARRENYQHPRQPPCIPDPSFPSTFRRHTDTHTRPTAVVVVLPPNHKQSNTHAAAPSSPSSLAHSLPRRGGGQSRRPGLAQQNTGVQRHICLQYRAGRSRLTANSGSTRPDNNGRKDQTSPGLPSWSRATRSDPRTVATPWYVLLALPWPSPPIVPRRAQGKIIAVFAVFVVVVVARRSPTRLSSAPTSRTRGKLSRSVEAHASLPPFLPCLIDDAPLQKQMLPSVTLDDDRELNTLTPSLA</sequence>
<organism evidence="2 3">
    <name type="scientific">Pseudozyma flocculosa</name>
    <dbReference type="NCBI Taxonomy" id="84751"/>
    <lineage>
        <taxon>Eukaryota</taxon>
        <taxon>Fungi</taxon>
        <taxon>Dikarya</taxon>
        <taxon>Basidiomycota</taxon>
        <taxon>Ustilaginomycotina</taxon>
        <taxon>Ustilaginomycetes</taxon>
        <taxon>Ustilaginales</taxon>
        <taxon>Ustilaginaceae</taxon>
        <taxon>Pseudozyma</taxon>
    </lineage>
</organism>
<feature type="compositionally biased region" description="Polar residues" evidence="1">
    <location>
        <begin position="23"/>
        <end position="33"/>
    </location>
</feature>
<accession>A0A5C3F2E2</accession>
<reference evidence="2 3" key="1">
    <citation type="submission" date="2018-03" db="EMBL/GenBank/DDBJ databases">
        <authorList>
            <person name="Guldener U."/>
        </authorList>
    </citation>
    <scope>NUCLEOTIDE SEQUENCE [LARGE SCALE GENOMIC DNA]</scope>
    <source>
        <strain evidence="2 3">DAOM196992</strain>
    </source>
</reference>
<dbReference type="EMBL" id="OOIP01000009">
    <property type="protein sequence ID" value="SPO38046.1"/>
    <property type="molecule type" value="Genomic_DNA"/>
</dbReference>
<evidence type="ECO:0000313" key="2">
    <source>
        <dbReference type="EMBL" id="SPO38046.1"/>
    </source>
</evidence>
<feature type="compositionally biased region" description="Pro residues" evidence="1">
    <location>
        <begin position="119"/>
        <end position="128"/>
    </location>
</feature>
<feature type="region of interest" description="Disordered" evidence="1">
    <location>
        <begin position="93"/>
        <end position="136"/>
    </location>
</feature>
<keyword evidence="3" id="KW-1185">Reference proteome</keyword>
<feature type="region of interest" description="Disordered" evidence="1">
    <location>
        <begin position="1"/>
        <end position="45"/>
    </location>
</feature>
<evidence type="ECO:0000313" key="3">
    <source>
        <dbReference type="Proteomes" id="UP000323386"/>
    </source>
</evidence>